<dbReference type="Proteomes" id="UP000014680">
    <property type="component" value="Unassembled WGS sequence"/>
</dbReference>
<dbReference type="GO" id="GO:0032040">
    <property type="term" value="C:small-subunit processome"/>
    <property type="evidence" value="ECO:0007669"/>
    <property type="project" value="TreeGrafter"/>
</dbReference>
<comment type="subcellular location">
    <subcellularLocation>
        <location evidence="1">Nucleus</location>
        <location evidence="1">Nucleolus</location>
    </subcellularLocation>
</comment>
<dbReference type="AlphaFoldDB" id="A0A0A1U265"/>
<dbReference type="OrthoDB" id="10251154at2759"/>
<proteinExistence type="predicted"/>
<dbReference type="InterPro" id="IPR040315">
    <property type="entry name" value="WDR46/Utp7"/>
</dbReference>
<dbReference type="GO" id="GO:0030686">
    <property type="term" value="C:90S preribosome"/>
    <property type="evidence" value="ECO:0007669"/>
    <property type="project" value="TreeGrafter"/>
</dbReference>
<dbReference type="RefSeq" id="XP_004184944.1">
    <property type="nucleotide sequence ID" value="XM_004184896.1"/>
</dbReference>
<gene>
    <name evidence="7" type="ORF">EIN_408670</name>
</gene>
<protein>
    <submittedName>
        <fullName evidence="7">U3 small nucleolar RNA-associated protein, putative</fullName>
    </submittedName>
</protein>
<evidence type="ECO:0000256" key="3">
    <source>
        <dbReference type="ARBA" id="ARBA00022737"/>
    </source>
</evidence>
<dbReference type="Pfam" id="PF08149">
    <property type="entry name" value="BING4CT"/>
    <property type="match status" value="1"/>
</dbReference>
<feature type="region of interest" description="Disordered" evidence="5">
    <location>
        <begin position="498"/>
        <end position="517"/>
    </location>
</feature>
<evidence type="ECO:0000256" key="1">
    <source>
        <dbReference type="ARBA" id="ARBA00004604"/>
    </source>
</evidence>
<keyword evidence="3" id="KW-0677">Repeat</keyword>
<organism evidence="7 8">
    <name type="scientific">Entamoeba invadens IP1</name>
    <dbReference type="NCBI Taxonomy" id="370355"/>
    <lineage>
        <taxon>Eukaryota</taxon>
        <taxon>Amoebozoa</taxon>
        <taxon>Evosea</taxon>
        <taxon>Archamoebae</taxon>
        <taxon>Mastigamoebida</taxon>
        <taxon>Entamoebidae</taxon>
        <taxon>Entamoeba</taxon>
    </lineage>
</organism>
<dbReference type="VEuPathDB" id="AmoebaDB:EIN_408670"/>
<accession>A0A0A1U265</accession>
<keyword evidence="2" id="KW-0853">WD repeat</keyword>
<evidence type="ECO:0000259" key="6">
    <source>
        <dbReference type="SMART" id="SM01033"/>
    </source>
</evidence>
<dbReference type="InterPro" id="IPR036322">
    <property type="entry name" value="WD40_repeat_dom_sf"/>
</dbReference>
<dbReference type="OMA" id="TEKTWRM"/>
<evidence type="ECO:0000313" key="7">
    <source>
        <dbReference type="EMBL" id="ELP85598.1"/>
    </source>
</evidence>
<dbReference type="InterPro" id="IPR015943">
    <property type="entry name" value="WD40/YVTN_repeat-like_dom_sf"/>
</dbReference>
<reference evidence="7 8" key="1">
    <citation type="submission" date="2012-10" db="EMBL/GenBank/DDBJ databases">
        <authorList>
            <person name="Zafar N."/>
            <person name="Inman J."/>
            <person name="Hall N."/>
            <person name="Lorenzi H."/>
            <person name="Caler E."/>
        </authorList>
    </citation>
    <scope>NUCLEOTIDE SEQUENCE [LARGE SCALE GENOMIC DNA]</scope>
    <source>
        <strain evidence="7 8">IP1</strain>
    </source>
</reference>
<evidence type="ECO:0000256" key="2">
    <source>
        <dbReference type="ARBA" id="ARBA00022574"/>
    </source>
</evidence>
<dbReference type="KEGG" id="eiv:EIN_408670"/>
<dbReference type="EMBL" id="KB207048">
    <property type="protein sequence ID" value="ELP85598.1"/>
    <property type="molecule type" value="Genomic_DNA"/>
</dbReference>
<dbReference type="PANTHER" id="PTHR14085:SF3">
    <property type="entry name" value="WD REPEAT-CONTAINING PROTEIN 46"/>
    <property type="match status" value="1"/>
</dbReference>
<keyword evidence="8" id="KW-1185">Reference proteome</keyword>
<dbReference type="SMART" id="SM01033">
    <property type="entry name" value="BING4CT"/>
    <property type="match status" value="1"/>
</dbReference>
<sequence length="553" mass="63471">MDKDEIQTSHILKENAINEKQQRTIYNFKKSSALNQTLNHIAQKETAYKLDHSSKRTLTNYLQPKETEKIAPMKYDIADVMPYLDRQTKAKVITLSLASGPYMTRFTGNGSHLGICGKYGHIGVMKWKQQELVSEFVASEQCNDFTFLHTFHMYAVSQKYLHIYDDSTTNLHTLKQFYNPKYLQFLPYHFLLAIDSIRDQQPVLSWLDVSIGEIVAQRYPKSIVTSMVQNPYNAVIIEGHRSGALTMWTPNMEEPIVAYATGSEPITKLASTRDGRRLAMTIGNDVRFFETRMLKENTSLRIPCDEVVNRVAYSQRGLLAMSHGSVVDVYNENLQLVVSQRPCLSPSDMVADIAFCPFEDFLAVGRYKGVSTLPIPGSGSSAFDIREQNIYEGERAFTEREVRNLLEKIPADMITMTPDIVGKMRTDKEKNLMEDMFVNEMRTELEQESKLQKDLHVQKVKGETRPKSMKEKILIKRLKKFETIKNERKLLEKPTQQLRMYRDPRAPQKPVEQSSALDIFGKRQKQADFVQQLKVKAAKESSSKPLSLDNTKH</sequence>
<evidence type="ECO:0000313" key="8">
    <source>
        <dbReference type="Proteomes" id="UP000014680"/>
    </source>
</evidence>
<keyword evidence="4" id="KW-0539">Nucleus</keyword>
<dbReference type="GO" id="GO:0000462">
    <property type="term" value="P:maturation of SSU-rRNA from tricistronic rRNA transcript (SSU-rRNA, 5.8S rRNA, LSU-rRNA)"/>
    <property type="evidence" value="ECO:0007669"/>
    <property type="project" value="TreeGrafter"/>
</dbReference>
<dbReference type="PANTHER" id="PTHR14085">
    <property type="entry name" value="WD-REPEAT PROTEIN BING4"/>
    <property type="match status" value="1"/>
</dbReference>
<evidence type="ECO:0000256" key="4">
    <source>
        <dbReference type="ARBA" id="ARBA00023242"/>
    </source>
</evidence>
<dbReference type="Gene3D" id="2.130.10.10">
    <property type="entry name" value="YVTN repeat-like/Quinoprotein amine dehydrogenase"/>
    <property type="match status" value="1"/>
</dbReference>
<feature type="domain" description="BING4 C-terminal" evidence="6">
    <location>
        <begin position="342"/>
        <end position="418"/>
    </location>
</feature>
<dbReference type="SUPFAM" id="SSF50978">
    <property type="entry name" value="WD40 repeat-like"/>
    <property type="match status" value="1"/>
</dbReference>
<dbReference type="GeneID" id="14884548"/>
<evidence type="ECO:0000256" key="5">
    <source>
        <dbReference type="SAM" id="MobiDB-lite"/>
    </source>
</evidence>
<dbReference type="InterPro" id="IPR012952">
    <property type="entry name" value="BING4_C_dom"/>
</dbReference>
<name>A0A0A1U265_ENTIV</name>